<evidence type="ECO:0008006" key="7">
    <source>
        <dbReference type="Google" id="ProtNLM"/>
    </source>
</evidence>
<organism evidence="5 6">
    <name type="scientific">Swaminathania salitolerans</name>
    <dbReference type="NCBI Taxonomy" id="182838"/>
    <lineage>
        <taxon>Bacteria</taxon>
        <taxon>Pseudomonadati</taxon>
        <taxon>Pseudomonadota</taxon>
        <taxon>Alphaproteobacteria</taxon>
        <taxon>Acetobacterales</taxon>
        <taxon>Acetobacteraceae</taxon>
        <taxon>Swaminathania</taxon>
    </lineage>
</organism>
<dbReference type="PANTHER" id="PTHR34491">
    <property type="entry name" value="A-TYPE INCLUSION PROTEIN, PUTATIVE-RELATED"/>
    <property type="match status" value="1"/>
</dbReference>
<keyword evidence="2" id="KW-0175">Coiled coil</keyword>
<dbReference type="OrthoDB" id="7225701at2"/>
<evidence type="ECO:0000259" key="4">
    <source>
        <dbReference type="Pfam" id="PF06791"/>
    </source>
</evidence>
<sequence>MVSLRQINIIDNVIEVVDRTAEGTESAAANLDRLQDRSESVTRAVGGMGKAAAEATRAVARGAQDATGALADAGTRTASLLAATRAQLAELRRQRDALRSAAESGVMPDMQGATQEMARLESEIARVSEGYAALHARQQASTDAQAAMNGEIGQSSAMLNGFRDGMAGLGAAGKEATAEMRAGLDASSRAFLRMGSSVDEISRKLLQLASAEEKLQRYESISQSAVAGGGVTAEDADRVVAAMRARVATITEEIAQMRLAAKEATALGKAVDGQARAHAESAATAKLSSYQIGILAGEAHKFADQVLAGGGAMKAAFYQVPNMVTVMGGFGKATQIVGGLLMGPVGLAALAVAAGVAIYKMGSAAETEESHLAALGQTLRATRSDYAAMAGAAEDAARRIAGKSGLSLTDSRAVTTTFAAMPSTSGSSLDALATTARNVATVLGKDVPDAAKDMAAAFDDPAKAAGDFAQKGLLGVHEGLVQHIRDLQNSGDRMGAWSLLMGQVGRATANAADQGVTPLHRALHDMNTSLREGFAPLGQFIDRVGNGISAGALKGVQGIQYLLDKAKEVREWQLAQLDRIPTVHNYLQRREVASSDVAGVGKTIDSVGASLGASSDVLALAHRIQPIESATGQYDAQGRVVQSSAGALGAMQVMPGNANGNDLRTTKGNVTAGVQLLMRLYAKYDGNQALVAMAYNWGEGNVDKYLSGRIASPPASVAAYAQKATGGEIYGAQAIASRQGRVDDQLRGSDGSTAAQIREHEQAITALTTAQKALNDLHTAGKVSDADYAAQTGVLTDRINVQRGALNELRDPIETIAHQQKLAAQSAETYSAAETAMVQVHQQVEEAARRMGQAHATATQLAEAEARQQDILTGQFNQSVAAINEHTRAEQDLLAGYDASKGSLTQYQQAMEAAGKVRATSIDGTAEQARQLDILTGTMKSATASQVDMANAGKLYGQSLDLDIIKAQTAAIGQNSDAVSVQIAVMKERNRILEAGGDIHSRTSQATLDNVAAIQMATNAYQHQKSALDDLTGSLNGMFDTLTNSVTQAFVQGGKGAVNFGSILSGLQTQIVGMVAKLALVNPAMNALDGGTRSTVMSVADSLASGGSVGNAAASVSIAGAGSGASGVATSSGWLAGAMKTKLFGNATAGNLIGGVGGGLALGSALGGVGGGTYGLLGSGVGAALGAGIGSIWPGGTLVGGLIGGAAGGLLGGLFGHRKNPYTIAQVSVGADGFSMGESWNQKQTDTITRQLRSEMNGLNAMMQSLGLRAETAYLGTVRDDPNNRDPSQRSVGLSDLLASVRLRSDNATFDRALAEAMPAQFDSVAAFQSAVTQLKTMADTVDALGVAVSKFNSDGTVTVSGFTEATGDLRIALDHMLNGRTLAGSELQSQVATITEFVENTMPNLMKATVNGAQSWVDQMAALQKTYESAASQARSYGLDGDALSAKFDTLYAQGYAANMQNLADAAQAVQVRYRAATGDDEGAALLEFDLAASRQKRQLAESWQDFLGEAYTGNRSYRDQMTALEKTLSAERLAIQKDYAGKAVSAARQAEEQQRAQAQSAVSSVIGSLVDFTRGLGTSALSPLSAEAQYRVANDNFSSTIAAARAGDFDALSRVQSDAQTLMTTGQALYGSGTEFARVYERLAASMREIGTRTPESLTQSALAAAVRDGNTTLAELLRLLVRAAEDTKTLQRETVAATKQATIEQRQAALRRAG</sequence>
<feature type="domain" description="Transglycosylase SLT" evidence="3">
    <location>
        <begin position="641"/>
        <end position="707"/>
    </location>
</feature>
<feature type="coiled-coil region" evidence="2">
    <location>
        <begin position="81"/>
        <end position="130"/>
    </location>
</feature>
<name>A0A511BNE0_9PROT</name>
<dbReference type="PANTHER" id="PTHR34491:SF74">
    <property type="entry name" value="DUF4456 DOMAIN-CONTAINING PROTEIN"/>
    <property type="match status" value="1"/>
</dbReference>
<dbReference type="InterPro" id="IPR008258">
    <property type="entry name" value="Transglycosylase_SLT_dom_1"/>
</dbReference>
<dbReference type="SUPFAM" id="SSF53955">
    <property type="entry name" value="Lysozyme-like"/>
    <property type="match status" value="1"/>
</dbReference>
<dbReference type="Gene3D" id="1.10.530.10">
    <property type="match status" value="1"/>
</dbReference>
<accession>A0A511BNE0</accession>
<keyword evidence="6" id="KW-1185">Reference proteome</keyword>
<dbReference type="InterPro" id="IPR009628">
    <property type="entry name" value="Phage_tape_measure_N"/>
</dbReference>
<dbReference type="Proteomes" id="UP000321405">
    <property type="component" value="Unassembled WGS sequence"/>
</dbReference>
<feature type="domain" description="Bacteriophage tail tape measure N-terminal" evidence="4">
    <location>
        <begin position="279"/>
        <end position="470"/>
    </location>
</feature>
<proteinExistence type="inferred from homology"/>
<evidence type="ECO:0000259" key="3">
    <source>
        <dbReference type="Pfam" id="PF01464"/>
    </source>
</evidence>
<dbReference type="Pfam" id="PF06791">
    <property type="entry name" value="TMP_2"/>
    <property type="match status" value="1"/>
</dbReference>
<evidence type="ECO:0000256" key="1">
    <source>
        <dbReference type="ARBA" id="ARBA00009387"/>
    </source>
</evidence>
<comment type="caution">
    <text evidence="5">The sequence shown here is derived from an EMBL/GenBank/DDBJ whole genome shotgun (WGS) entry which is preliminary data.</text>
</comment>
<gene>
    <name evidence="5" type="ORF">SSA02_10300</name>
</gene>
<evidence type="ECO:0000313" key="5">
    <source>
        <dbReference type="EMBL" id="GEL01867.1"/>
    </source>
</evidence>
<evidence type="ECO:0000256" key="2">
    <source>
        <dbReference type="SAM" id="Coils"/>
    </source>
</evidence>
<reference evidence="5 6" key="1">
    <citation type="submission" date="2019-07" db="EMBL/GenBank/DDBJ databases">
        <title>Whole genome shotgun sequence of Swaminathania salitolerans NBRC 104436.</title>
        <authorList>
            <person name="Hosoyama A."/>
            <person name="Uohara A."/>
            <person name="Ohji S."/>
            <person name="Ichikawa N."/>
        </authorList>
    </citation>
    <scope>NUCLEOTIDE SEQUENCE [LARGE SCALE GENOMIC DNA]</scope>
    <source>
        <strain evidence="5 6">NBRC 104436</strain>
    </source>
</reference>
<protein>
    <recommendedName>
        <fullName evidence="7">Transglycosylase SLT domain-containing protein</fullName>
    </recommendedName>
</protein>
<dbReference type="CDD" id="cd00254">
    <property type="entry name" value="LT-like"/>
    <property type="match status" value="1"/>
</dbReference>
<comment type="similarity">
    <text evidence="1">Belongs to the virb1 family.</text>
</comment>
<dbReference type="EMBL" id="BJVC01000002">
    <property type="protein sequence ID" value="GEL01867.1"/>
    <property type="molecule type" value="Genomic_DNA"/>
</dbReference>
<dbReference type="Pfam" id="PF01464">
    <property type="entry name" value="SLT"/>
    <property type="match status" value="1"/>
</dbReference>
<evidence type="ECO:0000313" key="6">
    <source>
        <dbReference type="Proteomes" id="UP000321405"/>
    </source>
</evidence>
<dbReference type="InterPro" id="IPR023346">
    <property type="entry name" value="Lysozyme-like_dom_sf"/>
</dbReference>
<dbReference type="RefSeq" id="WP_147092855.1">
    <property type="nucleotide sequence ID" value="NZ_BJVC01000002.1"/>
</dbReference>